<protein>
    <submittedName>
        <fullName evidence="2">Uncharacterized protein</fullName>
    </submittedName>
</protein>
<proteinExistence type="predicted"/>
<reference evidence="2 3" key="1">
    <citation type="journal article" date="2013" name="Proc. Natl. Acad. Sci. U.S.A.">
        <title>Fine-scale variation in meiotic recombination in Mimulus inferred from population shotgun sequencing.</title>
        <authorList>
            <person name="Hellsten U."/>
            <person name="Wright K.M."/>
            <person name="Jenkins J."/>
            <person name="Shu S."/>
            <person name="Yuan Y."/>
            <person name="Wessler S.R."/>
            <person name="Schmutz J."/>
            <person name="Willis J.H."/>
            <person name="Rokhsar D.S."/>
        </authorList>
    </citation>
    <scope>NUCLEOTIDE SEQUENCE [LARGE SCALE GENOMIC DNA]</scope>
    <source>
        <strain evidence="3">cv. DUN x IM62</strain>
    </source>
</reference>
<feature type="compositionally biased region" description="Basic and acidic residues" evidence="1">
    <location>
        <begin position="26"/>
        <end position="35"/>
    </location>
</feature>
<name>A0A022PQ30_ERYGU</name>
<feature type="compositionally biased region" description="Polar residues" evidence="1">
    <location>
        <begin position="1"/>
        <end position="25"/>
    </location>
</feature>
<feature type="non-terminal residue" evidence="2">
    <location>
        <position position="35"/>
    </location>
</feature>
<sequence>YGLDTSEYTYNPSESNRYQQSTTQPSEERSRGCTI</sequence>
<evidence type="ECO:0000256" key="1">
    <source>
        <dbReference type="SAM" id="MobiDB-lite"/>
    </source>
</evidence>
<gene>
    <name evidence="2" type="ORF">MIMGU_mgv1a0219311mg</name>
</gene>
<feature type="non-terminal residue" evidence="2">
    <location>
        <position position="1"/>
    </location>
</feature>
<dbReference type="AlphaFoldDB" id="A0A022PQ30"/>
<evidence type="ECO:0000313" key="2">
    <source>
        <dbReference type="EMBL" id="EYU17846.1"/>
    </source>
</evidence>
<keyword evidence="3" id="KW-1185">Reference proteome</keyword>
<evidence type="ECO:0000313" key="3">
    <source>
        <dbReference type="Proteomes" id="UP000030748"/>
    </source>
</evidence>
<dbReference type="EMBL" id="KI632352">
    <property type="protein sequence ID" value="EYU17846.1"/>
    <property type="molecule type" value="Genomic_DNA"/>
</dbReference>
<dbReference type="Proteomes" id="UP000030748">
    <property type="component" value="Unassembled WGS sequence"/>
</dbReference>
<accession>A0A022PQ30</accession>
<feature type="region of interest" description="Disordered" evidence="1">
    <location>
        <begin position="1"/>
        <end position="35"/>
    </location>
</feature>
<organism evidence="2 3">
    <name type="scientific">Erythranthe guttata</name>
    <name type="common">Yellow monkey flower</name>
    <name type="synonym">Mimulus guttatus</name>
    <dbReference type="NCBI Taxonomy" id="4155"/>
    <lineage>
        <taxon>Eukaryota</taxon>
        <taxon>Viridiplantae</taxon>
        <taxon>Streptophyta</taxon>
        <taxon>Embryophyta</taxon>
        <taxon>Tracheophyta</taxon>
        <taxon>Spermatophyta</taxon>
        <taxon>Magnoliopsida</taxon>
        <taxon>eudicotyledons</taxon>
        <taxon>Gunneridae</taxon>
        <taxon>Pentapetalae</taxon>
        <taxon>asterids</taxon>
        <taxon>lamiids</taxon>
        <taxon>Lamiales</taxon>
        <taxon>Phrymaceae</taxon>
        <taxon>Erythranthe</taxon>
    </lineage>
</organism>
<dbReference type="STRING" id="4155.A0A022PQ30"/>